<dbReference type="SUPFAM" id="SSF52777">
    <property type="entry name" value="CoA-dependent acyltransferases"/>
    <property type="match status" value="6"/>
</dbReference>
<dbReference type="InterPro" id="IPR020806">
    <property type="entry name" value="PKS_PP-bd"/>
</dbReference>
<dbReference type="Gene3D" id="1.10.1200.10">
    <property type="entry name" value="ACP-like"/>
    <property type="match status" value="2"/>
</dbReference>
<dbReference type="InterPro" id="IPR009081">
    <property type="entry name" value="PP-bd_ACP"/>
</dbReference>
<dbReference type="PANTHER" id="PTHR45527:SF1">
    <property type="entry name" value="FATTY ACID SYNTHASE"/>
    <property type="match status" value="1"/>
</dbReference>
<dbReference type="Gene3D" id="3.40.50.12780">
    <property type="entry name" value="N-terminal domain of ligase-like"/>
    <property type="match status" value="1"/>
</dbReference>
<keyword evidence="5" id="KW-0045">Antibiotic biosynthesis</keyword>
<dbReference type="GO" id="GO:0008610">
    <property type="term" value="P:lipid biosynthetic process"/>
    <property type="evidence" value="ECO:0007669"/>
    <property type="project" value="UniProtKB-ARBA"/>
</dbReference>
<dbReference type="InterPro" id="IPR010071">
    <property type="entry name" value="AA_adenyl_dom"/>
</dbReference>
<dbReference type="GO" id="GO:0003824">
    <property type="term" value="F:catalytic activity"/>
    <property type="evidence" value="ECO:0007669"/>
    <property type="project" value="InterPro"/>
</dbReference>
<dbReference type="SMART" id="SM00823">
    <property type="entry name" value="PKS_PP"/>
    <property type="match status" value="2"/>
</dbReference>
<dbReference type="GO" id="GO:0017000">
    <property type="term" value="P:antibiotic biosynthetic process"/>
    <property type="evidence" value="ECO:0007669"/>
    <property type="project" value="UniProtKB-KW"/>
</dbReference>
<dbReference type="FunFam" id="3.30.300.30:FF:000010">
    <property type="entry name" value="Enterobactin synthetase component F"/>
    <property type="match status" value="1"/>
</dbReference>
<dbReference type="CDD" id="cd19540">
    <property type="entry name" value="LCL_NRPS-like"/>
    <property type="match status" value="1"/>
</dbReference>
<dbReference type="CDD" id="cd17646">
    <property type="entry name" value="A_NRPS_AB3403-like"/>
    <property type="match status" value="2"/>
</dbReference>
<name>A0A1H2THB8_9PSEU</name>
<evidence type="ECO:0000256" key="4">
    <source>
        <dbReference type="ARBA" id="ARBA00022737"/>
    </source>
</evidence>
<dbReference type="GO" id="GO:0072330">
    <property type="term" value="P:monocarboxylic acid biosynthetic process"/>
    <property type="evidence" value="ECO:0007669"/>
    <property type="project" value="UniProtKB-ARBA"/>
</dbReference>
<evidence type="ECO:0000259" key="7">
    <source>
        <dbReference type="PROSITE" id="PS50075"/>
    </source>
</evidence>
<dbReference type="InterPro" id="IPR010060">
    <property type="entry name" value="NRPS_synth"/>
</dbReference>
<dbReference type="InterPro" id="IPR042099">
    <property type="entry name" value="ANL_N_sf"/>
</dbReference>
<proteinExistence type="predicted"/>
<dbReference type="EMBL" id="FNON01000001">
    <property type="protein sequence ID" value="SDW43366.1"/>
    <property type="molecule type" value="Genomic_DNA"/>
</dbReference>
<dbReference type="InterPro" id="IPR025110">
    <property type="entry name" value="AMP-bd_C"/>
</dbReference>
<dbReference type="Gene3D" id="3.30.559.10">
    <property type="entry name" value="Chloramphenicol acetyltransferase-like domain"/>
    <property type="match status" value="3"/>
</dbReference>
<dbReference type="InterPro" id="IPR045851">
    <property type="entry name" value="AMP-bd_C_sf"/>
</dbReference>
<protein>
    <submittedName>
        <fullName evidence="8">Non-ribosomal peptide synthase domain TIGR01720/amino acid adenylation domain-containing protein</fullName>
    </submittedName>
</protein>
<dbReference type="NCBIfam" id="TIGR01733">
    <property type="entry name" value="AA-adenyl-dom"/>
    <property type="match status" value="2"/>
</dbReference>
<sequence length="2439" mass="263610">MSAVEDVLPLSPLQQGMVFHALFGDHDVYTVQAVFGLDGPLDAGRLREAAGALLRRHPNLRSAFRASASGQQVQVIRRDVELPWREREIRTEEEFDAFLGGDRAEPFDITRPPLLRFTLVRGVRDRLVLTSHHLLWDGWSAPILVRELLALYAGEPLAPVRPYRDYLAWLARQDRAAAEKAWARALDGLDGPTLIAPDPKPGLPASAGFTLPRDVTARLAEVARAHGLTVNAVVQGVWSVVLGVLTGREDVVFGATVSGRDPRIPGVDSMVGLFITTLPVRVRLDPAEPLATLFGRVQAEQAALLDHQHLGLADIQRAAGHATLFDTLVVFESYPVGELPEAHGLRLAEVTVRDATHYPLALIVLPGEELGLRVDHQEGIDAPAIAARFERVLRRFLAEPALPLAKLGLLGADERAHELGAAVPLPETTLPELFSAQVARTPDATALVFDDQSLTYAELDARADALARRLAARGVRPETTVGIQLERSLDLVIALLAVHKAGGAYVPLDPSYPAERLGFMIADAAPAVVLTTLDDDSAEGELEPPRPGNPAYVIYTSGSTGRPKGVVVDHAAIVNRLLWMQDEFRLGPDDRVLQKTPSSFDVSVWEFFWPLITGATLVVAKPGGHKDPAYLASVIENERITTVHFVPSMLAEFLRGPAARGGLRRIICSGEALSADLRDRVRDKLGVPLFNLYGPTEAAVDVTAWACADEDTVPIGRPVWNTGVYVLDRFLRPVPEGSVGELYLGGVQLARGYLGRRDLTSSRFVANPFGEPGSRLYRTGDLVRFTAHGLEYLGRADDQVKLRGFRVELGEVEAALTALDGVSAAAAVVRPEQQSLVAYLTPETADPVAARAELSRVLPEHLVPSAFVVLDRFPLSPSGKLDRKALPEPEFVTSDGEAKTPAEEILCGLFADVLGAASVGVHDDFFAIGGHSILATRLAGRIRTALGVDVPVRTVFDAPTVTRLARALDGGPVRPAPAPRQRPAELPLSPAQRSLWFLDRLEGPSSAYNLPFTARLSGDVNVAALRAALSDVAGRHESLRTIFPETDGNPVQRILETASPELVQRTGSDVAAATGYEFRLAEEIPFRAELLTVGEREHVLVLLAHHIAGDEWSARPLLRDLAHAYAARRAGVEPSWRPLPLQYADFTLWQQELLAEVGETQRAYWAKRLEGVPEELPVPADRPRPAVPSHVGAMVTTRFDAAAVRKLARARGVSELMVTQAAVAVLLHRLGAGDDIPLGTPAAGRADEALDDLVGYFVNTLVLRTDLTGNPSFRELLARVRETNLGAYSHADLPFERVVETVNPPRSAARHPLFQVMVSHRDPAALGLELDGVTATPLPAENQSAKFDLSFEFGETEWTLVYSTDLYDRATAEAMADRFTRLLAALIADPARPVGLIGVLSEAERAQQRAWNDTAAAVPVTTLTAMVEDQVARTPGEPAVVFHDASLTYAQLNAHANRLARKLVGLGVGPERTVGMHWERSIEMIVGLLAIEKAGGAFVPLEPSWPAARIAEVCESAALAVVLSGKEHSDPVDGLGVPVVHVELAEVSEADSANLGVEIEPEGLSYVIYTSGSTGTPKGAMIRHRAITHRLLWQRELLGFGTGDAALFKAPLGFDISINEIFLPLVTGGAVVIAEPDGERDIDYLLGLIERHRVTFTYLPSSILDLLVGLDGFERRGRSLKHVWCGGEVLTPELFHRFRATSDAVMYHGYGPAEATIGVSHVVYRSDAVRSAISIGGPNGNTWLVVLDRNLQPVPAGVPGELYAGGVYLGRGYVNDPKRTAAAFVADPFGPPGSRLYRTGDLARWAGDGTLEFLGRADNQVKIRGMRVELEEIEAVLEQHDKIRRAVVLVREDQPGVKRLVGYALATGTSSEEVRSWLKGRLPEHMVPSTFVFLTEFPLMPSGKVNRRALPAPEPERRDTGRAPANERERVLCALMAEVLKIDTAGPDDNFFALGGDSILSIQWVGKARAAGVPISPRQVFEHQTVAALALAAGPEVSVEPEADDEGDIPLTPILRWWARTAEPGMHQSALLRIPPGEQVESALQAVLDTHEVLRARFTGDALRTRPVPVSDVLDRVVVTAGEDLRELVSKHYADAVGRLDPHAGEMVRAVWFDLGPDRPGRLLLVLHHLVVDGVSWRILAADLADAWAGRPLAAPATSFRRWARELLATVKPDASRWKFDKPGTPLGARPIDDRDTLGTLEKLTVTLPPAQAKPLLTTVPASVRAGVQDVLLTALAFALPAGTLVALEGHGREDHLVPGADLSRTVGWFTTVYPVALDVAGADPAAALKRVKEQLRAIPDNGIGFGLLGLTAPEPPVCFNYLGRFDMGAADGFWVPAEESDVLTGVLKSTEDTPVRYGLDVTVVTEDRADGPAIKVTWAWPSGVLTKPEVEAISASWVRTLDALATRTGPGGFTPSDVPLVSVNQGQLDKIAAKWRKK</sequence>
<dbReference type="FunFam" id="3.40.50.980:FF:000001">
    <property type="entry name" value="Non-ribosomal peptide synthetase"/>
    <property type="match status" value="1"/>
</dbReference>
<comment type="cofactor">
    <cofactor evidence="1">
        <name>pantetheine 4'-phosphate</name>
        <dbReference type="ChEBI" id="CHEBI:47942"/>
    </cofactor>
</comment>
<dbReference type="STRING" id="589385.SAMN05421504_101567"/>
<dbReference type="SUPFAM" id="SSF56801">
    <property type="entry name" value="Acetyl-CoA synthetase-like"/>
    <property type="match status" value="2"/>
</dbReference>
<dbReference type="Pfam" id="PF00550">
    <property type="entry name" value="PP-binding"/>
    <property type="match status" value="2"/>
</dbReference>
<keyword evidence="2" id="KW-0596">Phosphopantetheine</keyword>
<dbReference type="SUPFAM" id="SSF47336">
    <property type="entry name" value="ACP-like"/>
    <property type="match status" value="2"/>
</dbReference>
<dbReference type="FunFam" id="1.10.1200.10:FF:000016">
    <property type="entry name" value="Non-ribosomal peptide synthase"/>
    <property type="match status" value="1"/>
</dbReference>
<dbReference type="PANTHER" id="PTHR45527">
    <property type="entry name" value="NONRIBOSOMAL PEPTIDE SYNTHETASE"/>
    <property type="match status" value="1"/>
</dbReference>
<dbReference type="GO" id="GO:0043041">
    <property type="term" value="P:amino acid activation for nonribosomal peptide biosynthetic process"/>
    <property type="evidence" value="ECO:0007669"/>
    <property type="project" value="TreeGrafter"/>
</dbReference>
<evidence type="ECO:0000313" key="8">
    <source>
        <dbReference type="EMBL" id="SDW43366.1"/>
    </source>
</evidence>
<dbReference type="CDD" id="cd19543">
    <property type="entry name" value="DCL_NRPS"/>
    <property type="match status" value="1"/>
</dbReference>
<organism evidence="8 9">
    <name type="scientific">Amycolatopsis xylanica</name>
    <dbReference type="NCBI Taxonomy" id="589385"/>
    <lineage>
        <taxon>Bacteria</taxon>
        <taxon>Bacillati</taxon>
        <taxon>Actinomycetota</taxon>
        <taxon>Actinomycetes</taxon>
        <taxon>Pseudonocardiales</taxon>
        <taxon>Pseudonocardiaceae</taxon>
        <taxon>Amycolatopsis</taxon>
    </lineage>
</organism>
<feature type="region of interest" description="Disordered" evidence="6">
    <location>
        <begin position="1905"/>
        <end position="1925"/>
    </location>
</feature>
<evidence type="ECO:0000256" key="5">
    <source>
        <dbReference type="ARBA" id="ARBA00023194"/>
    </source>
</evidence>
<dbReference type="Gene3D" id="3.40.50.980">
    <property type="match status" value="2"/>
</dbReference>
<dbReference type="Gene3D" id="3.30.300.30">
    <property type="match status" value="2"/>
</dbReference>
<evidence type="ECO:0000256" key="1">
    <source>
        <dbReference type="ARBA" id="ARBA00001957"/>
    </source>
</evidence>
<feature type="domain" description="Carrier" evidence="7">
    <location>
        <begin position="897"/>
        <end position="972"/>
    </location>
</feature>
<dbReference type="Pfam" id="PF00668">
    <property type="entry name" value="Condensation"/>
    <property type="match status" value="3"/>
</dbReference>
<reference evidence="8 9" key="1">
    <citation type="submission" date="2016-10" db="EMBL/GenBank/DDBJ databases">
        <authorList>
            <person name="de Groot N.N."/>
        </authorList>
    </citation>
    <scope>NUCLEOTIDE SEQUENCE [LARGE SCALE GENOMIC DNA]</scope>
    <source>
        <strain evidence="8 9">CPCC 202699</strain>
    </source>
</reference>
<dbReference type="InterPro" id="IPR000873">
    <property type="entry name" value="AMP-dep_synth/lig_dom"/>
</dbReference>
<dbReference type="PROSITE" id="PS50075">
    <property type="entry name" value="CARRIER"/>
    <property type="match status" value="2"/>
</dbReference>
<dbReference type="Pfam" id="PF13193">
    <property type="entry name" value="AMP-binding_C"/>
    <property type="match status" value="2"/>
</dbReference>
<keyword evidence="4" id="KW-0677">Repeat</keyword>
<evidence type="ECO:0000256" key="6">
    <source>
        <dbReference type="SAM" id="MobiDB-lite"/>
    </source>
</evidence>
<feature type="compositionally biased region" description="Basic and acidic residues" evidence="6">
    <location>
        <begin position="1914"/>
        <end position="1925"/>
    </location>
</feature>
<dbReference type="PROSITE" id="PS00455">
    <property type="entry name" value="AMP_BINDING"/>
    <property type="match status" value="2"/>
</dbReference>
<dbReference type="GO" id="GO:0005829">
    <property type="term" value="C:cytosol"/>
    <property type="evidence" value="ECO:0007669"/>
    <property type="project" value="TreeGrafter"/>
</dbReference>
<accession>A0A1H2THB8</accession>
<dbReference type="Gene3D" id="2.30.38.10">
    <property type="entry name" value="Luciferase, Domain 3"/>
    <property type="match status" value="1"/>
</dbReference>
<dbReference type="Pfam" id="PF00501">
    <property type="entry name" value="AMP-binding"/>
    <property type="match status" value="3"/>
</dbReference>
<evidence type="ECO:0000256" key="2">
    <source>
        <dbReference type="ARBA" id="ARBA00022450"/>
    </source>
</evidence>
<dbReference type="PROSITE" id="PS00012">
    <property type="entry name" value="PHOSPHOPANTETHEINE"/>
    <property type="match status" value="2"/>
</dbReference>
<dbReference type="InterPro" id="IPR036736">
    <property type="entry name" value="ACP-like_sf"/>
</dbReference>
<keyword evidence="9" id="KW-1185">Reference proteome</keyword>
<keyword evidence="3" id="KW-0597">Phosphoprotein</keyword>
<dbReference type="FunFam" id="3.40.50.12780:FF:000012">
    <property type="entry name" value="Non-ribosomal peptide synthetase"/>
    <property type="match status" value="2"/>
</dbReference>
<dbReference type="InterPro" id="IPR023213">
    <property type="entry name" value="CAT-like_dom_sf"/>
</dbReference>
<dbReference type="RefSeq" id="WP_245757122.1">
    <property type="nucleotide sequence ID" value="NZ_FNON01000001.1"/>
</dbReference>
<dbReference type="Gene3D" id="3.30.559.30">
    <property type="entry name" value="Nonribosomal peptide synthetase, condensation domain"/>
    <property type="match status" value="3"/>
</dbReference>
<evidence type="ECO:0000313" key="9">
    <source>
        <dbReference type="Proteomes" id="UP000199515"/>
    </source>
</evidence>
<dbReference type="Proteomes" id="UP000199515">
    <property type="component" value="Unassembled WGS sequence"/>
</dbReference>
<feature type="domain" description="Carrier" evidence="7">
    <location>
        <begin position="1923"/>
        <end position="1997"/>
    </location>
</feature>
<dbReference type="InterPro" id="IPR020845">
    <property type="entry name" value="AMP-binding_CS"/>
</dbReference>
<evidence type="ECO:0000256" key="3">
    <source>
        <dbReference type="ARBA" id="ARBA00022553"/>
    </source>
</evidence>
<dbReference type="InterPro" id="IPR006162">
    <property type="entry name" value="Ppantetheine_attach_site"/>
</dbReference>
<dbReference type="GO" id="GO:0044550">
    <property type="term" value="P:secondary metabolite biosynthetic process"/>
    <property type="evidence" value="ECO:0007669"/>
    <property type="project" value="UniProtKB-ARBA"/>
</dbReference>
<dbReference type="InterPro" id="IPR001242">
    <property type="entry name" value="Condensation_dom"/>
</dbReference>
<dbReference type="GO" id="GO:0031177">
    <property type="term" value="F:phosphopantetheine binding"/>
    <property type="evidence" value="ECO:0007669"/>
    <property type="project" value="InterPro"/>
</dbReference>
<gene>
    <name evidence="8" type="ORF">SAMN05421504_101567</name>
</gene>
<dbReference type="FunFam" id="3.40.50.980:FF:000002">
    <property type="entry name" value="Enterobactin synthetase component F"/>
    <property type="match status" value="1"/>
</dbReference>
<dbReference type="NCBIfam" id="TIGR01720">
    <property type="entry name" value="NRPS-para261"/>
    <property type="match status" value="1"/>
</dbReference>
<dbReference type="NCBIfam" id="NF003417">
    <property type="entry name" value="PRK04813.1"/>
    <property type="match status" value="3"/>
</dbReference>